<dbReference type="Pfam" id="PF13411">
    <property type="entry name" value="MerR_1"/>
    <property type="match status" value="1"/>
</dbReference>
<dbReference type="PROSITE" id="PS50937">
    <property type="entry name" value="HTH_MERR_2"/>
    <property type="match status" value="1"/>
</dbReference>
<name>A0ABU5K5I8_9ACTN</name>
<dbReference type="PRINTS" id="PR00040">
    <property type="entry name" value="HTHMERR"/>
</dbReference>
<comment type="caution">
    <text evidence="4">The sequence shown here is derived from an EMBL/GenBank/DDBJ whole genome shotgun (WGS) entry which is preliminary data.</text>
</comment>
<dbReference type="InterPro" id="IPR047057">
    <property type="entry name" value="MerR_fam"/>
</dbReference>
<dbReference type="InterPro" id="IPR000551">
    <property type="entry name" value="MerR-type_HTH_dom"/>
</dbReference>
<dbReference type="EMBL" id="JAXQPW010000001">
    <property type="protein sequence ID" value="MDZ5660223.1"/>
    <property type="molecule type" value="Genomic_DNA"/>
</dbReference>
<feature type="compositionally biased region" description="Basic and acidic residues" evidence="2">
    <location>
        <begin position="322"/>
        <end position="336"/>
    </location>
</feature>
<dbReference type="CDD" id="cd00592">
    <property type="entry name" value="HTH_MerR-like"/>
    <property type="match status" value="1"/>
</dbReference>
<gene>
    <name evidence="4" type="ORF">SFC79_00480</name>
</gene>
<feature type="domain" description="HTH merR-type" evidence="3">
    <location>
        <begin position="6"/>
        <end position="75"/>
    </location>
</feature>
<dbReference type="PANTHER" id="PTHR30204">
    <property type="entry name" value="REDOX-CYCLING DRUG-SENSING TRANSCRIPTIONAL ACTIVATOR SOXR"/>
    <property type="match status" value="1"/>
</dbReference>
<evidence type="ECO:0000259" key="3">
    <source>
        <dbReference type="PROSITE" id="PS50937"/>
    </source>
</evidence>
<organism evidence="4 5">
    <name type="scientific">Nocardioides renjunii</name>
    <dbReference type="NCBI Taxonomy" id="3095075"/>
    <lineage>
        <taxon>Bacteria</taxon>
        <taxon>Bacillati</taxon>
        <taxon>Actinomycetota</taxon>
        <taxon>Actinomycetes</taxon>
        <taxon>Propionibacteriales</taxon>
        <taxon>Nocardioidaceae</taxon>
        <taxon>Nocardioides</taxon>
    </lineage>
</organism>
<reference evidence="4 5" key="1">
    <citation type="submission" date="2023-11" db="EMBL/GenBank/DDBJ databases">
        <title>Novel species in genus Nocardioides.</title>
        <authorList>
            <person name="Zhou H."/>
        </authorList>
    </citation>
    <scope>NUCLEOTIDE SEQUENCE [LARGE SCALE GENOMIC DNA]</scope>
    <source>
        <strain evidence="4 5">S-58</strain>
    </source>
</reference>
<dbReference type="PANTHER" id="PTHR30204:SF93">
    <property type="entry name" value="HTH MERR-TYPE DOMAIN-CONTAINING PROTEIN"/>
    <property type="match status" value="1"/>
</dbReference>
<feature type="region of interest" description="Disordered" evidence="2">
    <location>
        <begin position="312"/>
        <end position="336"/>
    </location>
</feature>
<dbReference type="SUPFAM" id="SSF46955">
    <property type="entry name" value="Putative DNA-binding domain"/>
    <property type="match status" value="1"/>
</dbReference>
<keyword evidence="1" id="KW-0238">DNA-binding</keyword>
<keyword evidence="5" id="KW-1185">Reference proteome</keyword>
<evidence type="ECO:0000256" key="2">
    <source>
        <dbReference type="SAM" id="MobiDB-lite"/>
    </source>
</evidence>
<evidence type="ECO:0000256" key="1">
    <source>
        <dbReference type="ARBA" id="ARBA00023125"/>
    </source>
</evidence>
<evidence type="ECO:0000313" key="5">
    <source>
        <dbReference type="Proteomes" id="UP001291999"/>
    </source>
</evidence>
<dbReference type="RefSeq" id="WP_322422831.1">
    <property type="nucleotide sequence ID" value="NZ_JAXQPW010000001.1"/>
</dbReference>
<evidence type="ECO:0000313" key="4">
    <source>
        <dbReference type="EMBL" id="MDZ5660223.1"/>
    </source>
</evidence>
<proteinExistence type="predicted"/>
<accession>A0ABU5K5I8</accession>
<dbReference type="SMART" id="SM00422">
    <property type="entry name" value="HTH_MERR"/>
    <property type="match status" value="1"/>
</dbReference>
<dbReference type="Proteomes" id="UP001291999">
    <property type="component" value="Unassembled WGS sequence"/>
</dbReference>
<sequence>MTDDQMYSIGDLARRSGLPTRTVRFYSDAGVAPESARSHAGYRRYDQEAVARLDLVRTLRDLGLPLDTIRSVLAAQTSLSEVARTHVSLLDEQIRTLRLRRAVLRAVATTETTTPRAVLMHQLVTMSEFERQRLIDDFLDEAFGGVDANPELLELLRSMRPELPEDAEPAQVQAWVELAELVRDPDFRAAVRRMAEFQASERANGDQTGLHHDLTVRVIERVRANIALEIDPTSPAAAATVDELVGAYATTFQRTDTAGYRSEILHRLEIAADLRTQRYLHLLALINGWTPQPDLTPVFDWFTRALRVHDAPESTRTQARRGVSDVPDRRRNGVAG</sequence>
<protein>
    <submittedName>
        <fullName evidence="4">MerR family transcriptional regulator</fullName>
    </submittedName>
</protein>
<dbReference type="InterPro" id="IPR009061">
    <property type="entry name" value="DNA-bd_dom_put_sf"/>
</dbReference>
<dbReference type="Gene3D" id="1.10.1660.10">
    <property type="match status" value="1"/>
</dbReference>